<name>Q07TI6_RHOP5</name>
<organism evidence="2">
    <name type="scientific">Rhodopseudomonas palustris (strain BisA53)</name>
    <dbReference type="NCBI Taxonomy" id="316055"/>
    <lineage>
        <taxon>Bacteria</taxon>
        <taxon>Pseudomonadati</taxon>
        <taxon>Pseudomonadota</taxon>
        <taxon>Alphaproteobacteria</taxon>
        <taxon>Hyphomicrobiales</taxon>
        <taxon>Nitrobacteraceae</taxon>
        <taxon>Rhodopseudomonas</taxon>
    </lineage>
</organism>
<dbReference type="AlphaFoldDB" id="Q07TI6"/>
<reference evidence="2" key="1">
    <citation type="submission" date="2006-09" db="EMBL/GenBank/DDBJ databases">
        <title>Complete sequence of Rhodopseudomonas palustris BisA53.</title>
        <authorList>
            <consortium name="US DOE Joint Genome Institute"/>
            <person name="Copeland A."/>
            <person name="Lucas S."/>
            <person name="Lapidus A."/>
            <person name="Barry K."/>
            <person name="Detter J.C."/>
            <person name="Glavina del Rio T."/>
            <person name="Hammon N."/>
            <person name="Israni S."/>
            <person name="Dalin E."/>
            <person name="Tice H."/>
            <person name="Pitluck S."/>
            <person name="Chain P."/>
            <person name="Malfatti S."/>
            <person name="Shin M."/>
            <person name="Vergez L."/>
            <person name="Schmutz J."/>
            <person name="Larimer F."/>
            <person name="Land M."/>
            <person name="Hauser L."/>
            <person name="Pelletier D.A."/>
            <person name="Kyrpides N."/>
            <person name="Kim E."/>
            <person name="Harwood C.S."/>
            <person name="Oda Y."/>
            <person name="Richardson P."/>
        </authorList>
    </citation>
    <scope>NUCLEOTIDE SEQUENCE [LARGE SCALE GENOMIC DNA]</scope>
    <source>
        <strain evidence="2">BisA53</strain>
    </source>
</reference>
<dbReference type="KEGG" id="rpe:RPE_0792"/>
<feature type="transmembrane region" description="Helical" evidence="1">
    <location>
        <begin position="97"/>
        <end position="115"/>
    </location>
</feature>
<feature type="transmembrane region" description="Helical" evidence="1">
    <location>
        <begin position="122"/>
        <end position="145"/>
    </location>
</feature>
<evidence type="ECO:0000256" key="1">
    <source>
        <dbReference type="SAM" id="Phobius"/>
    </source>
</evidence>
<keyword evidence="1" id="KW-1133">Transmembrane helix</keyword>
<keyword evidence="1" id="KW-0472">Membrane</keyword>
<keyword evidence="1" id="KW-0812">Transmembrane</keyword>
<sequence>MMTDIASNPALLVAAEPVAVAAQVRPAVWRTSPWQPALLIVVIAAAATAWLAAGSAQSALLDGDAELAMLLRFMAAVKATIALAVLGVTVWRLGHPAPTAVALLYLAAVALMAAAPGVIWQLAYVGIGAGLFHAGLLLFLAALVADRGGASQLVGTALQRARRV</sequence>
<proteinExistence type="predicted"/>
<dbReference type="EMBL" id="CP000463">
    <property type="protein sequence ID" value="ABJ04748.1"/>
    <property type="molecule type" value="Genomic_DNA"/>
</dbReference>
<feature type="transmembrane region" description="Helical" evidence="1">
    <location>
        <begin position="73"/>
        <end position="91"/>
    </location>
</feature>
<evidence type="ECO:0000313" key="2">
    <source>
        <dbReference type="EMBL" id="ABJ04748.1"/>
    </source>
</evidence>
<protein>
    <submittedName>
        <fullName evidence="2">Uncharacterized protein</fullName>
    </submittedName>
</protein>
<feature type="transmembrane region" description="Helical" evidence="1">
    <location>
        <begin position="37"/>
        <end position="61"/>
    </location>
</feature>
<accession>Q07TI6</accession>
<dbReference type="HOGENOM" id="CLU_1702884_0_0_5"/>
<dbReference type="STRING" id="316055.RPE_0792"/>
<gene>
    <name evidence="2" type="ordered locus">RPE_0792</name>
</gene>
<dbReference type="eggNOG" id="ENOG5033G4E">
    <property type="taxonomic scope" value="Bacteria"/>
</dbReference>